<dbReference type="AlphaFoldDB" id="A0A444IS86"/>
<keyword evidence="1" id="KW-1133">Transmembrane helix</keyword>
<proteinExistence type="predicted"/>
<protein>
    <submittedName>
        <fullName evidence="2">Superinfection immunity protein</fullName>
    </submittedName>
</protein>
<feature type="transmembrane region" description="Helical" evidence="1">
    <location>
        <begin position="133"/>
        <end position="157"/>
    </location>
</feature>
<dbReference type="EMBL" id="MTKO01000111">
    <property type="protein sequence ID" value="RWX43739.1"/>
    <property type="molecule type" value="Genomic_DNA"/>
</dbReference>
<feature type="transmembrane region" description="Helical" evidence="1">
    <location>
        <begin position="33"/>
        <end position="57"/>
    </location>
</feature>
<keyword evidence="3" id="KW-1185">Reference proteome</keyword>
<organism evidence="2 3">
    <name type="scientific">Candidatus Electrothrix aarhusensis</name>
    <dbReference type="NCBI Taxonomy" id="1859131"/>
    <lineage>
        <taxon>Bacteria</taxon>
        <taxon>Pseudomonadati</taxon>
        <taxon>Thermodesulfobacteriota</taxon>
        <taxon>Desulfobulbia</taxon>
        <taxon>Desulfobulbales</taxon>
        <taxon>Desulfobulbaceae</taxon>
        <taxon>Candidatus Electrothrix</taxon>
    </lineage>
</organism>
<name>A0A444IS86_9BACT</name>
<dbReference type="Pfam" id="PF14373">
    <property type="entry name" value="Imm_superinfect"/>
    <property type="match status" value="1"/>
</dbReference>
<feature type="transmembrane region" description="Helical" evidence="1">
    <location>
        <begin position="103"/>
        <end position="121"/>
    </location>
</feature>
<dbReference type="Proteomes" id="UP000287853">
    <property type="component" value="Unassembled WGS sequence"/>
</dbReference>
<comment type="caution">
    <text evidence="2">The sequence shown here is derived from an EMBL/GenBank/DDBJ whole genome shotgun (WGS) entry which is preliminary data.</text>
</comment>
<evidence type="ECO:0000313" key="2">
    <source>
        <dbReference type="EMBL" id="RWX43739.1"/>
    </source>
</evidence>
<accession>A0A444IS86</accession>
<dbReference type="InterPro" id="IPR016410">
    <property type="entry name" value="Phage_imm"/>
</dbReference>
<feature type="transmembrane region" description="Helical" evidence="1">
    <location>
        <begin position="64"/>
        <end position="83"/>
    </location>
</feature>
<keyword evidence="1" id="KW-0472">Membrane</keyword>
<reference evidence="2 3" key="1">
    <citation type="submission" date="2017-01" db="EMBL/GenBank/DDBJ databases">
        <title>The cable genome- insights into the physiology and evolution of filamentous bacteria capable of sulfide oxidation via long distance electron transfer.</title>
        <authorList>
            <person name="Schreiber L."/>
            <person name="Bjerg J.T."/>
            <person name="Boggild A."/>
            <person name="Van De Vossenberg J."/>
            <person name="Meysman F."/>
            <person name="Nielsen L.P."/>
            <person name="Schramm A."/>
            <person name="Kjeldsen K.U."/>
        </authorList>
    </citation>
    <scope>NUCLEOTIDE SEQUENCE [LARGE SCALE GENOMIC DNA]</scope>
    <source>
        <strain evidence="2">MCF</strain>
    </source>
</reference>
<evidence type="ECO:0000313" key="3">
    <source>
        <dbReference type="Proteomes" id="UP000287853"/>
    </source>
</evidence>
<evidence type="ECO:0000256" key="1">
    <source>
        <dbReference type="SAM" id="Phobius"/>
    </source>
</evidence>
<gene>
    <name evidence="2" type="ORF">H206_02583</name>
</gene>
<sequence>MFTIIALIYEKIFIWCEEALLQLPEEDYSGNKFLLLAVRCTVFTVVFLLLLCVVTLLVSVPLMLTAYFLGSILNFFSSVAFQYILQTANSYLPLSKGELKDTVYVGIIFSVIIEIYFFPAIKAAIVKHHNIKSIYIVNFFLGWTYLFWVAALVWVFYKKEEVADVPIKKIDSSTKS</sequence>
<keyword evidence="1" id="KW-0812">Transmembrane</keyword>